<evidence type="ECO:0000313" key="2">
    <source>
        <dbReference type="EMBL" id="OWK49460.1"/>
    </source>
</evidence>
<dbReference type="Pfam" id="PF22990">
    <property type="entry name" value="ABHD16_N"/>
    <property type="match status" value="1"/>
</dbReference>
<organism evidence="2 3">
    <name type="scientific">Lonchura striata</name>
    <name type="common">white-rumped munia</name>
    <dbReference type="NCBI Taxonomy" id="40157"/>
    <lineage>
        <taxon>Eukaryota</taxon>
        <taxon>Metazoa</taxon>
        <taxon>Chordata</taxon>
        <taxon>Craniata</taxon>
        <taxon>Vertebrata</taxon>
        <taxon>Euteleostomi</taxon>
        <taxon>Archelosauria</taxon>
        <taxon>Archosauria</taxon>
        <taxon>Dinosauria</taxon>
        <taxon>Saurischia</taxon>
        <taxon>Theropoda</taxon>
        <taxon>Coelurosauria</taxon>
        <taxon>Aves</taxon>
        <taxon>Neognathae</taxon>
        <taxon>Neoaves</taxon>
        <taxon>Telluraves</taxon>
        <taxon>Australaves</taxon>
        <taxon>Passeriformes</taxon>
        <taxon>Passeroidea</taxon>
        <taxon>Estrildidae</taxon>
        <taxon>Estrildinae</taxon>
        <taxon>Lonchura</taxon>
    </lineage>
</organism>
<keyword evidence="3" id="KW-1185">Reference proteome</keyword>
<protein>
    <submittedName>
        <fullName evidence="2">Abhydrolase domain-containing protein 16A</fullName>
    </submittedName>
</protein>
<sequence length="124" mass="13637">MAKLLSCVLGPRLYRVHRPRLPGAAPGGEARGEPAWVRRGAGAQDSYYQPRGLEKHTDSVLALVSAAGRLHPRPLQLPAVPKFPQFPRISLNSPEFPSIPPNSPEFPSIPLNFPEFPPIFPQFP</sequence>
<evidence type="ECO:0000259" key="1">
    <source>
        <dbReference type="Pfam" id="PF22990"/>
    </source>
</evidence>
<comment type="caution">
    <text evidence="2">The sequence shown here is derived from an EMBL/GenBank/DDBJ whole genome shotgun (WGS) entry which is preliminary data.</text>
</comment>
<name>A0A218U7I3_9PASE</name>
<accession>A0A218U7I3</accession>
<dbReference type="EMBL" id="MUZQ01001015">
    <property type="protein sequence ID" value="OWK49460.1"/>
    <property type="molecule type" value="Genomic_DNA"/>
</dbReference>
<feature type="domain" description="Phosphatidylserine Lipase ABHD16 N-terminal" evidence="1">
    <location>
        <begin position="3"/>
        <end position="66"/>
    </location>
</feature>
<evidence type="ECO:0000313" key="3">
    <source>
        <dbReference type="Proteomes" id="UP000197619"/>
    </source>
</evidence>
<dbReference type="AlphaFoldDB" id="A0A218U7I3"/>
<reference evidence="2 3" key="1">
    <citation type="submission" date="2017-05" db="EMBL/GenBank/DDBJ databases">
        <title>Genome of assembly of the Bengalese finch, Lonchura striata domestica.</title>
        <authorList>
            <person name="Colquitt B.M."/>
            <person name="Brainard M.S."/>
        </authorList>
    </citation>
    <scope>NUCLEOTIDE SEQUENCE [LARGE SCALE GENOMIC DNA]</scope>
    <source>
        <strain evidence="2">White83orange57</strain>
    </source>
</reference>
<dbReference type="InterPro" id="IPR054518">
    <property type="entry name" value="ABHD16_N"/>
</dbReference>
<proteinExistence type="predicted"/>
<dbReference type="Proteomes" id="UP000197619">
    <property type="component" value="Unassembled WGS sequence"/>
</dbReference>
<gene>
    <name evidence="2" type="primary">ABHD16A</name>
    <name evidence="2" type="ORF">RLOC_00012429</name>
</gene>